<keyword evidence="9" id="KW-0653">Protein transport</keyword>
<keyword evidence="6" id="KW-0547">Nucleotide-binding</keyword>
<evidence type="ECO:0000259" key="14">
    <source>
        <dbReference type="PROSITE" id="PS50011"/>
    </source>
</evidence>
<dbReference type="PROSITE" id="PS00108">
    <property type="entry name" value="PROTEIN_KINASE_ST"/>
    <property type="match status" value="1"/>
</dbReference>
<evidence type="ECO:0000256" key="12">
    <source>
        <dbReference type="ARBA" id="ARBA00047899"/>
    </source>
</evidence>
<proteinExistence type="predicted"/>
<protein>
    <recommendedName>
        <fullName evidence="2">non-specific serine/threonine protein kinase</fullName>
        <ecNumber evidence="2">2.7.11.1</ecNumber>
    </recommendedName>
    <alternativeName>
        <fullName evidence="11">Autophagy-related protein 1</fullName>
    </alternativeName>
</protein>
<evidence type="ECO:0000313" key="15">
    <source>
        <dbReference type="EMBL" id="KAK3344206.1"/>
    </source>
</evidence>
<dbReference type="Pfam" id="PF00069">
    <property type="entry name" value="Pkinase"/>
    <property type="match status" value="1"/>
</dbReference>
<dbReference type="GO" id="GO:0000045">
    <property type="term" value="P:autophagosome assembly"/>
    <property type="evidence" value="ECO:0007669"/>
    <property type="project" value="TreeGrafter"/>
</dbReference>
<dbReference type="GO" id="GO:0015031">
    <property type="term" value="P:protein transport"/>
    <property type="evidence" value="ECO:0007669"/>
    <property type="project" value="UniProtKB-KW"/>
</dbReference>
<dbReference type="AlphaFoldDB" id="A0AAJ0M9N9"/>
<keyword evidence="3" id="KW-0813">Transport</keyword>
<evidence type="ECO:0000256" key="3">
    <source>
        <dbReference type="ARBA" id="ARBA00022448"/>
    </source>
</evidence>
<evidence type="ECO:0000256" key="13">
    <source>
        <dbReference type="ARBA" id="ARBA00048679"/>
    </source>
</evidence>
<reference evidence="15" key="1">
    <citation type="journal article" date="2023" name="Mol. Phylogenet. Evol.">
        <title>Genome-scale phylogeny and comparative genomics of the fungal order Sordariales.</title>
        <authorList>
            <person name="Hensen N."/>
            <person name="Bonometti L."/>
            <person name="Westerberg I."/>
            <person name="Brannstrom I.O."/>
            <person name="Guillou S."/>
            <person name="Cros-Aarteil S."/>
            <person name="Calhoun S."/>
            <person name="Haridas S."/>
            <person name="Kuo A."/>
            <person name="Mondo S."/>
            <person name="Pangilinan J."/>
            <person name="Riley R."/>
            <person name="LaButti K."/>
            <person name="Andreopoulos B."/>
            <person name="Lipzen A."/>
            <person name="Chen C."/>
            <person name="Yan M."/>
            <person name="Daum C."/>
            <person name="Ng V."/>
            <person name="Clum A."/>
            <person name="Steindorff A."/>
            <person name="Ohm R.A."/>
            <person name="Martin F."/>
            <person name="Silar P."/>
            <person name="Natvig D.O."/>
            <person name="Lalanne C."/>
            <person name="Gautier V."/>
            <person name="Ament-Velasquez S.L."/>
            <person name="Kruys A."/>
            <person name="Hutchinson M.I."/>
            <person name="Powell A.J."/>
            <person name="Barry K."/>
            <person name="Miller A.N."/>
            <person name="Grigoriev I.V."/>
            <person name="Debuchy R."/>
            <person name="Gladieux P."/>
            <person name="Hiltunen Thoren M."/>
            <person name="Johannesson H."/>
        </authorList>
    </citation>
    <scope>NUCLEOTIDE SEQUENCE</scope>
    <source>
        <strain evidence="15">CBS 955.72</strain>
    </source>
</reference>
<comment type="catalytic activity">
    <reaction evidence="13">
        <text>L-seryl-[protein] + ATP = O-phospho-L-seryl-[protein] + ADP + H(+)</text>
        <dbReference type="Rhea" id="RHEA:17989"/>
        <dbReference type="Rhea" id="RHEA-COMP:9863"/>
        <dbReference type="Rhea" id="RHEA-COMP:11604"/>
        <dbReference type="ChEBI" id="CHEBI:15378"/>
        <dbReference type="ChEBI" id="CHEBI:29999"/>
        <dbReference type="ChEBI" id="CHEBI:30616"/>
        <dbReference type="ChEBI" id="CHEBI:83421"/>
        <dbReference type="ChEBI" id="CHEBI:456216"/>
        <dbReference type="EC" id="2.7.11.1"/>
    </reaction>
</comment>
<dbReference type="GO" id="GO:0005524">
    <property type="term" value="F:ATP binding"/>
    <property type="evidence" value="ECO:0007669"/>
    <property type="project" value="UniProtKB-KW"/>
</dbReference>
<evidence type="ECO:0000256" key="1">
    <source>
        <dbReference type="ARBA" id="ARBA00004623"/>
    </source>
</evidence>
<evidence type="ECO:0000256" key="10">
    <source>
        <dbReference type="ARBA" id="ARBA00023006"/>
    </source>
</evidence>
<evidence type="ECO:0000256" key="7">
    <source>
        <dbReference type="ARBA" id="ARBA00022777"/>
    </source>
</evidence>
<keyword evidence="16" id="KW-1185">Reference proteome</keyword>
<comment type="caution">
    <text evidence="15">The sequence shown here is derived from an EMBL/GenBank/DDBJ whole genome shotgun (WGS) entry which is preliminary data.</text>
</comment>
<evidence type="ECO:0000256" key="9">
    <source>
        <dbReference type="ARBA" id="ARBA00022927"/>
    </source>
</evidence>
<dbReference type="InterPro" id="IPR045269">
    <property type="entry name" value="Atg1-like"/>
</dbReference>
<evidence type="ECO:0000256" key="5">
    <source>
        <dbReference type="ARBA" id="ARBA00022679"/>
    </source>
</evidence>
<keyword evidence="5" id="KW-0808">Transferase</keyword>
<dbReference type="InterPro" id="IPR000719">
    <property type="entry name" value="Prot_kinase_dom"/>
</dbReference>
<evidence type="ECO:0000256" key="11">
    <source>
        <dbReference type="ARBA" id="ARBA00030237"/>
    </source>
</evidence>
<accession>A0AAJ0M9N9</accession>
<evidence type="ECO:0000256" key="6">
    <source>
        <dbReference type="ARBA" id="ARBA00022741"/>
    </source>
</evidence>
<keyword evidence="4" id="KW-0723">Serine/threonine-protein kinase</keyword>
<sequence>MDSSSSMDLRDTRLNVDFLKSGLTRHVSYTSNPSTGQRSIKVEEIWRRAQSLGNGTFGSVWLEELVSGNTPVRLRAVKKISKQAKWAVVDYKRELEAMAKFSKPMYVHCFVESYGWYETKSKVYMAMQYLEQGDLQKYLNKPFPESEAREIASQLVEGLNFMHRNKYAHRDLKPANILVFQLEPKWWVKIGDFGISKRAPEGMTQLKTSIGTRDYMAPEVLFSSRPTTPGESSASAQPSYTFAVDMWALGEICVRLITENPAFSDLVELLTYCKIKPERFPPDDSLEGKGASDECRDFVRQLMIIKPDSRLKAEDAAYHPWIQVARSASPDSSYESE</sequence>
<dbReference type="GO" id="GO:0010506">
    <property type="term" value="P:regulation of autophagy"/>
    <property type="evidence" value="ECO:0007669"/>
    <property type="project" value="InterPro"/>
</dbReference>
<dbReference type="EMBL" id="JAUIQD010000007">
    <property type="protein sequence ID" value="KAK3344206.1"/>
    <property type="molecule type" value="Genomic_DNA"/>
</dbReference>
<dbReference type="EC" id="2.7.11.1" evidence="2"/>
<evidence type="ECO:0000256" key="4">
    <source>
        <dbReference type="ARBA" id="ARBA00022527"/>
    </source>
</evidence>
<dbReference type="GO" id="GO:0005776">
    <property type="term" value="C:autophagosome"/>
    <property type="evidence" value="ECO:0007669"/>
    <property type="project" value="TreeGrafter"/>
</dbReference>
<dbReference type="PANTHER" id="PTHR24348">
    <property type="entry name" value="SERINE/THREONINE-PROTEIN KINASE UNC-51-RELATED"/>
    <property type="match status" value="1"/>
</dbReference>
<dbReference type="InterPro" id="IPR008271">
    <property type="entry name" value="Ser/Thr_kinase_AS"/>
</dbReference>
<dbReference type="Proteomes" id="UP001275084">
    <property type="component" value="Unassembled WGS sequence"/>
</dbReference>
<keyword evidence="10" id="KW-0072">Autophagy</keyword>
<name>A0AAJ0M9N9_9PEZI</name>
<dbReference type="PROSITE" id="PS50011">
    <property type="entry name" value="PROTEIN_KINASE_DOM"/>
    <property type="match status" value="1"/>
</dbReference>
<dbReference type="InterPro" id="IPR011009">
    <property type="entry name" value="Kinase-like_dom_sf"/>
</dbReference>
<dbReference type="GO" id="GO:0005829">
    <property type="term" value="C:cytosol"/>
    <property type="evidence" value="ECO:0007669"/>
    <property type="project" value="TreeGrafter"/>
</dbReference>
<evidence type="ECO:0000256" key="8">
    <source>
        <dbReference type="ARBA" id="ARBA00022840"/>
    </source>
</evidence>
<reference evidence="15" key="2">
    <citation type="submission" date="2023-06" db="EMBL/GenBank/DDBJ databases">
        <authorList>
            <consortium name="Lawrence Berkeley National Laboratory"/>
            <person name="Haridas S."/>
            <person name="Hensen N."/>
            <person name="Bonometti L."/>
            <person name="Westerberg I."/>
            <person name="Brannstrom I.O."/>
            <person name="Guillou S."/>
            <person name="Cros-Aarteil S."/>
            <person name="Calhoun S."/>
            <person name="Kuo A."/>
            <person name="Mondo S."/>
            <person name="Pangilinan J."/>
            <person name="Riley R."/>
            <person name="Labutti K."/>
            <person name="Andreopoulos B."/>
            <person name="Lipzen A."/>
            <person name="Chen C."/>
            <person name="Yanf M."/>
            <person name="Daum C."/>
            <person name="Ng V."/>
            <person name="Clum A."/>
            <person name="Steindorff A."/>
            <person name="Ohm R."/>
            <person name="Martin F."/>
            <person name="Silar P."/>
            <person name="Natvig D."/>
            <person name="Lalanne C."/>
            <person name="Gautier V."/>
            <person name="Ament-Velasquez S.L."/>
            <person name="Kruys A."/>
            <person name="Hutchinson M.I."/>
            <person name="Powell A.J."/>
            <person name="Barry K."/>
            <person name="Miller A.N."/>
            <person name="Grigoriev I.V."/>
            <person name="Debuchy R."/>
            <person name="Gladieux P."/>
            <person name="Thoren M.H."/>
            <person name="Johannesson H."/>
        </authorList>
    </citation>
    <scope>NUCLEOTIDE SEQUENCE</scope>
    <source>
        <strain evidence="15">CBS 955.72</strain>
    </source>
</reference>
<evidence type="ECO:0000313" key="16">
    <source>
        <dbReference type="Proteomes" id="UP001275084"/>
    </source>
</evidence>
<keyword evidence="7 15" id="KW-0418">Kinase</keyword>
<dbReference type="SUPFAM" id="SSF56112">
    <property type="entry name" value="Protein kinase-like (PK-like)"/>
    <property type="match status" value="1"/>
</dbReference>
<dbReference type="GO" id="GO:0004674">
    <property type="term" value="F:protein serine/threonine kinase activity"/>
    <property type="evidence" value="ECO:0007669"/>
    <property type="project" value="UniProtKB-KW"/>
</dbReference>
<feature type="domain" description="Protein kinase" evidence="14">
    <location>
        <begin position="46"/>
        <end position="322"/>
    </location>
</feature>
<comment type="catalytic activity">
    <reaction evidence="12">
        <text>L-threonyl-[protein] + ATP = O-phospho-L-threonyl-[protein] + ADP + H(+)</text>
        <dbReference type="Rhea" id="RHEA:46608"/>
        <dbReference type="Rhea" id="RHEA-COMP:11060"/>
        <dbReference type="Rhea" id="RHEA-COMP:11605"/>
        <dbReference type="ChEBI" id="CHEBI:15378"/>
        <dbReference type="ChEBI" id="CHEBI:30013"/>
        <dbReference type="ChEBI" id="CHEBI:30616"/>
        <dbReference type="ChEBI" id="CHEBI:61977"/>
        <dbReference type="ChEBI" id="CHEBI:456216"/>
        <dbReference type="EC" id="2.7.11.1"/>
    </reaction>
</comment>
<dbReference type="Gene3D" id="1.10.510.10">
    <property type="entry name" value="Transferase(Phosphotransferase) domain 1"/>
    <property type="match status" value="1"/>
</dbReference>
<organism evidence="15 16">
    <name type="scientific">Lasiosphaeria hispida</name>
    <dbReference type="NCBI Taxonomy" id="260671"/>
    <lineage>
        <taxon>Eukaryota</taxon>
        <taxon>Fungi</taxon>
        <taxon>Dikarya</taxon>
        <taxon>Ascomycota</taxon>
        <taxon>Pezizomycotina</taxon>
        <taxon>Sordariomycetes</taxon>
        <taxon>Sordariomycetidae</taxon>
        <taxon>Sordariales</taxon>
        <taxon>Lasiosphaeriaceae</taxon>
        <taxon>Lasiosphaeria</taxon>
    </lineage>
</organism>
<comment type="subcellular location">
    <subcellularLocation>
        <location evidence="1">Preautophagosomal structure membrane</location>
        <topology evidence="1">Peripheral membrane protein</topology>
    </subcellularLocation>
</comment>
<dbReference type="SMART" id="SM00220">
    <property type="entry name" value="S_TKc"/>
    <property type="match status" value="1"/>
</dbReference>
<dbReference type="PANTHER" id="PTHR24348:SF22">
    <property type="entry name" value="NON-SPECIFIC SERINE_THREONINE PROTEIN KINASE"/>
    <property type="match status" value="1"/>
</dbReference>
<gene>
    <name evidence="15" type="ORF">B0T25DRAFT_320660</name>
</gene>
<dbReference type="GO" id="GO:0034045">
    <property type="term" value="C:phagophore assembly site membrane"/>
    <property type="evidence" value="ECO:0007669"/>
    <property type="project" value="UniProtKB-SubCell"/>
</dbReference>
<evidence type="ECO:0000256" key="2">
    <source>
        <dbReference type="ARBA" id="ARBA00012513"/>
    </source>
</evidence>
<keyword evidence="8" id="KW-0067">ATP-binding</keyword>